<dbReference type="EMBL" id="BAGZ01000017">
    <property type="protein sequence ID" value="GAB78999.1"/>
    <property type="molecule type" value="Genomic_DNA"/>
</dbReference>
<keyword evidence="3" id="KW-1185">Reference proteome</keyword>
<evidence type="ECO:0000313" key="2">
    <source>
        <dbReference type="EMBL" id="GAB78999.1"/>
    </source>
</evidence>
<gene>
    <name evidence="2" type="ORF">AUCHE_17_02150</name>
</gene>
<dbReference type="eggNOG" id="ENOG5031TG8">
    <property type="taxonomic scope" value="Bacteria"/>
</dbReference>
<evidence type="ECO:0008006" key="4">
    <source>
        <dbReference type="Google" id="ProtNLM"/>
    </source>
</evidence>
<dbReference type="AlphaFoldDB" id="K6VQL6"/>
<feature type="region of interest" description="Disordered" evidence="1">
    <location>
        <begin position="148"/>
        <end position="172"/>
    </location>
</feature>
<dbReference type="STRING" id="100225.SAMN05421595_0214"/>
<evidence type="ECO:0000256" key="1">
    <source>
        <dbReference type="SAM" id="MobiDB-lite"/>
    </source>
</evidence>
<dbReference type="Proteomes" id="UP000008495">
    <property type="component" value="Unassembled WGS sequence"/>
</dbReference>
<dbReference type="RefSeq" id="WP_006503756.1">
    <property type="nucleotide sequence ID" value="NZ_BAGZ01000017.1"/>
</dbReference>
<accession>K6VQL6</accession>
<evidence type="ECO:0000313" key="3">
    <source>
        <dbReference type="Proteomes" id="UP000008495"/>
    </source>
</evidence>
<sequence length="172" mass="19441">MTEPRIKDETQLALSDLSTGLWRIHDLLESLQYKLEVQNVLIETGRSQWLGRSTQEIELVIESLRETELMRVVDVAPVCDLLGLPQDTPLSQIAQAAPSPWDHVLEEHRLALAHATQELSLLSRSNSDMLEISYRAVQDTLERFNHSPEGTTYTARGSREAGRSHHLIDHIG</sequence>
<dbReference type="GO" id="GO:0044780">
    <property type="term" value="P:bacterial-type flagellum assembly"/>
    <property type="evidence" value="ECO:0007669"/>
    <property type="project" value="InterPro"/>
</dbReference>
<name>K6VQL6_9MICO</name>
<feature type="compositionally biased region" description="Basic and acidic residues" evidence="1">
    <location>
        <begin position="157"/>
        <end position="172"/>
    </location>
</feature>
<organism evidence="2 3">
    <name type="scientific">Austwickia chelonae NBRC 105200</name>
    <dbReference type="NCBI Taxonomy" id="1184607"/>
    <lineage>
        <taxon>Bacteria</taxon>
        <taxon>Bacillati</taxon>
        <taxon>Actinomycetota</taxon>
        <taxon>Actinomycetes</taxon>
        <taxon>Micrococcales</taxon>
        <taxon>Dermatophilaceae</taxon>
        <taxon>Austwickia</taxon>
    </lineage>
</organism>
<dbReference type="InterPro" id="IPR007809">
    <property type="entry name" value="FlgN-like"/>
</dbReference>
<dbReference type="Pfam" id="PF05130">
    <property type="entry name" value="FlgN"/>
    <property type="match status" value="1"/>
</dbReference>
<proteinExistence type="predicted"/>
<comment type="caution">
    <text evidence="2">The sequence shown here is derived from an EMBL/GenBank/DDBJ whole genome shotgun (WGS) entry which is preliminary data.</text>
</comment>
<reference evidence="2 3" key="1">
    <citation type="submission" date="2012-08" db="EMBL/GenBank/DDBJ databases">
        <title>Whole genome shotgun sequence of Austwickia chelonae NBRC 105200.</title>
        <authorList>
            <person name="Yoshida I."/>
            <person name="Hosoyama A."/>
            <person name="Tsuchikane K."/>
            <person name="Katsumata H."/>
            <person name="Ando Y."/>
            <person name="Ohji S."/>
            <person name="Hamada M."/>
            <person name="Tamura T."/>
            <person name="Yamazoe A."/>
            <person name="Yamazaki S."/>
            <person name="Fujita N."/>
        </authorList>
    </citation>
    <scope>NUCLEOTIDE SEQUENCE [LARGE SCALE GENOMIC DNA]</scope>
    <source>
        <strain evidence="2 3">NBRC 105200</strain>
    </source>
</reference>
<protein>
    <recommendedName>
        <fullName evidence="4">FlgN family protein</fullName>
    </recommendedName>
</protein>